<keyword evidence="2" id="KW-0677">Repeat</keyword>
<dbReference type="PROSITE" id="PS51450">
    <property type="entry name" value="LRR"/>
    <property type="match status" value="7"/>
</dbReference>
<sequence length="607" mass="69183">MDKQSVKMKSRRKIVNPVFHLQTKQENDQHITKDVIRLVKNTGKLNLSSKHLSAVPDKMFAMYELTNENEINIDLSRTIDEGDAWWSIKPLTHLDISSNVLTAMPKDINMFQDLLVLNLQGNLLTQLPEEIGDLKKLTTLSLNHNKLSELPKSFFKLTELKQLFINDNNLSGISKDISDLVMLEKLDLSNNKILKLPSGIGFLVRLIELSISHNKLKKLPPDIVNIRALLKLDISHNSITSLPPMGELRKLQILYAQHNDITDIPSFIGCEQLYELHFGNNFIQEIPQEFCEYTTHLKILELQDNQLKSIPAEITKIARLEKLDITNNDIEDIPNTIGIMPHLHLFKIEGNKLKHIRSDVIRAGTNRILKLLRDTISDEDIAASNVSSDVSYDSKIYPDRYSMRNGNILNLAMKDIGDIPEECFVEANKASVCSVDISKNKFVNIPSGLIHVSKFLTELNVSSNRIREIPEFLKDFTNLKFCDLSKNQLETLPHCLSELVFMRELILSNNRFKNIPSCIFGMIGLEILLCNDNAIEEIPIDELVVLKRLTRLDLSNNNINFVPPQLGNMTQLRALELKGNPFRQPRYAVLEQGTESVLSYLRDKIPT</sequence>
<dbReference type="SMART" id="SM00364">
    <property type="entry name" value="LRR_BAC"/>
    <property type="match status" value="11"/>
</dbReference>
<keyword evidence="4" id="KW-1185">Reference proteome</keyword>
<dbReference type="OrthoDB" id="660555at2759"/>
<dbReference type="SMART" id="SM00369">
    <property type="entry name" value="LRR_TYP"/>
    <property type="match status" value="14"/>
</dbReference>
<evidence type="ECO:0008006" key="5">
    <source>
        <dbReference type="Google" id="ProtNLM"/>
    </source>
</evidence>
<reference evidence="3" key="1">
    <citation type="submission" date="2022-01" db="EMBL/GenBank/DDBJ databases">
        <authorList>
            <person name="King R."/>
        </authorList>
    </citation>
    <scope>NUCLEOTIDE SEQUENCE</scope>
</reference>
<dbReference type="InterPro" id="IPR003591">
    <property type="entry name" value="Leu-rich_rpt_typical-subtyp"/>
</dbReference>
<dbReference type="InterPro" id="IPR032675">
    <property type="entry name" value="LRR_dom_sf"/>
</dbReference>
<dbReference type="Pfam" id="PF13855">
    <property type="entry name" value="LRR_8"/>
    <property type="match status" value="5"/>
</dbReference>
<proteinExistence type="predicted"/>
<dbReference type="SMART" id="SM00365">
    <property type="entry name" value="LRR_SD22"/>
    <property type="match status" value="8"/>
</dbReference>
<dbReference type="PANTHER" id="PTHR48051">
    <property type="match status" value="1"/>
</dbReference>
<dbReference type="FunFam" id="3.80.10.10:FF:000193">
    <property type="entry name" value="Leucine-rich repeat-containing protein 40"/>
    <property type="match status" value="1"/>
</dbReference>
<evidence type="ECO:0000256" key="1">
    <source>
        <dbReference type="ARBA" id="ARBA00022614"/>
    </source>
</evidence>
<organism evidence="3 4">
    <name type="scientific">Phyllotreta striolata</name>
    <name type="common">Striped flea beetle</name>
    <name type="synonym">Crioceris striolata</name>
    <dbReference type="NCBI Taxonomy" id="444603"/>
    <lineage>
        <taxon>Eukaryota</taxon>
        <taxon>Metazoa</taxon>
        <taxon>Ecdysozoa</taxon>
        <taxon>Arthropoda</taxon>
        <taxon>Hexapoda</taxon>
        <taxon>Insecta</taxon>
        <taxon>Pterygota</taxon>
        <taxon>Neoptera</taxon>
        <taxon>Endopterygota</taxon>
        <taxon>Coleoptera</taxon>
        <taxon>Polyphaga</taxon>
        <taxon>Cucujiformia</taxon>
        <taxon>Chrysomeloidea</taxon>
        <taxon>Chrysomelidae</taxon>
        <taxon>Galerucinae</taxon>
        <taxon>Alticini</taxon>
        <taxon>Phyllotreta</taxon>
    </lineage>
</organism>
<dbReference type="SUPFAM" id="SSF52058">
    <property type="entry name" value="L domain-like"/>
    <property type="match status" value="2"/>
</dbReference>
<protein>
    <recommendedName>
        <fullName evidence="5">Leucine-rich repeat-containing protein 40</fullName>
    </recommendedName>
</protein>
<gene>
    <name evidence="3" type="ORF">PHYEVI_LOCUS7141</name>
</gene>
<dbReference type="GO" id="GO:0005737">
    <property type="term" value="C:cytoplasm"/>
    <property type="evidence" value="ECO:0007669"/>
    <property type="project" value="TreeGrafter"/>
</dbReference>
<name>A0A9N9XNB8_PHYSR</name>
<keyword evidence="1" id="KW-0433">Leucine-rich repeat</keyword>
<accession>A0A9N9XNB8</accession>
<dbReference type="Proteomes" id="UP001153712">
    <property type="component" value="Chromosome 3"/>
</dbReference>
<evidence type="ECO:0000256" key="2">
    <source>
        <dbReference type="ARBA" id="ARBA00022737"/>
    </source>
</evidence>
<evidence type="ECO:0000313" key="4">
    <source>
        <dbReference type="Proteomes" id="UP001153712"/>
    </source>
</evidence>
<dbReference type="InterPro" id="IPR050216">
    <property type="entry name" value="LRR_domain-containing"/>
</dbReference>
<dbReference type="EMBL" id="OU900096">
    <property type="protein sequence ID" value="CAG9860792.1"/>
    <property type="molecule type" value="Genomic_DNA"/>
</dbReference>
<dbReference type="PANTHER" id="PTHR48051:SF1">
    <property type="entry name" value="RAS SUPPRESSOR PROTEIN 1"/>
    <property type="match status" value="1"/>
</dbReference>
<dbReference type="Gene3D" id="3.80.10.10">
    <property type="entry name" value="Ribonuclease Inhibitor"/>
    <property type="match status" value="3"/>
</dbReference>
<dbReference type="FunFam" id="3.80.10.10:FF:000116">
    <property type="entry name" value="Leucine-rich repeat-containing protein 40"/>
    <property type="match status" value="1"/>
</dbReference>
<dbReference type="InterPro" id="IPR001611">
    <property type="entry name" value="Leu-rich_rpt"/>
</dbReference>
<dbReference type="AlphaFoldDB" id="A0A9N9XNB8"/>
<evidence type="ECO:0000313" key="3">
    <source>
        <dbReference type="EMBL" id="CAG9860792.1"/>
    </source>
</evidence>
<dbReference type="PRINTS" id="PR00019">
    <property type="entry name" value="LEURICHRPT"/>
</dbReference>